<keyword evidence="4" id="KW-1185">Reference proteome</keyword>
<dbReference type="EMBL" id="CACRXK020004674">
    <property type="protein sequence ID" value="CAB4003597.1"/>
    <property type="molecule type" value="Genomic_DNA"/>
</dbReference>
<dbReference type="Proteomes" id="UP001152795">
    <property type="component" value="Unassembled WGS sequence"/>
</dbReference>
<name>A0A6S7HIY9_PARCT</name>
<feature type="compositionally biased region" description="Polar residues" evidence="2">
    <location>
        <begin position="318"/>
        <end position="331"/>
    </location>
</feature>
<feature type="compositionally biased region" description="Polar residues" evidence="2">
    <location>
        <begin position="24"/>
        <end position="33"/>
    </location>
</feature>
<evidence type="ECO:0000313" key="4">
    <source>
        <dbReference type="Proteomes" id="UP001152795"/>
    </source>
</evidence>
<feature type="region of interest" description="Disordered" evidence="2">
    <location>
        <begin position="429"/>
        <end position="456"/>
    </location>
</feature>
<evidence type="ECO:0000313" key="3">
    <source>
        <dbReference type="EMBL" id="CAB4003597.1"/>
    </source>
</evidence>
<feature type="region of interest" description="Disordered" evidence="2">
    <location>
        <begin position="494"/>
        <end position="606"/>
    </location>
</feature>
<comment type="caution">
    <text evidence="3">The sequence shown here is derived from an EMBL/GenBank/DDBJ whole genome shotgun (WGS) entry which is preliminary data.</text>
</comment>
<feature type="region of interest" description="Disordered" evidence="2">
    <location>
        <begin position="144"/>
        <end position="171"/>
    </location>
</feature>
<feature type="region of interest" description="Disordered" evidence="2">
    <location>
        <begin position="306"/>
        <end position="412"/>
    </location>
</feature>
<feature type="compositionally biased region" description="Basic residues" evidence="2">
    <location>
        <begin position="499"/>
        <end position="514"/>
    </location>
</feature>
<feature type="compositionally biased region" description="Polar residues" evidence="2">
    <location>
        <begin position="541"/>
        <end position="581"/>
    </location>
</feature>
<reference evidence="3" key="1">
    <citation type="submission" date="2020-04" db="EMBL/GenBank/DDBJ databases">
        <authorList>
            <person name="Alioto T."/>
            <person name="Alioto T."/>
            <person name="Gomez Garrido J."/>
        </authorList>
    </citation>
    <scope>NUCLEOTIDE SEQUENCE</scope>
    <source>
        <strain evidence="3">A484AB</strain>
    </source>
</reference>
<organism evidence="3 4">
    <name type="scientific">Paramuricea clavata</name>
    <name type="common">Red gorgonian</name>
    <name type="synonym">Violescent sea-whip</name>
    <dbReference type="NCBI Taxonomy" id="317549"/>
    <lineage>
        <taxon>Eukaryota</taxon>
        <taxon>Metazoa</taxon>
        <taxon>Cnidaria</taxon>
        <taxon>Anthozoa</taxon>
        <taxon>Octocorallia</taxon>
        <taxon>Malacalcyonacea</taxon>
        <taxon>Plexauridae</taxon>
        <taxon>Paramuricea</taxon>
    </lineage>
</organism>
<feature type="coiled-coil region" evidence="1">
    <location>
        <begin position="98"/>
        <end position="144"/>
    </location>
</feature>
<feature type="compositionally biased region" description="Basic and acidic residues" evidence="2">
    <location>
        <begin position="332"/>
        <end position="354"/>
    </location>
</feature>
<protein>
    <submittedName>
        <fullName evidence="3">Uncharacterized protein</fullName>
    </submittedName>
</protein>
<proteinExistence type="predicted"/>
<sequence length="606" mass="67183">MSRRAGRSKTGKSGDHHGEGATPEVNSGMNSQSLGFKAKQNVVQNDVMNNIFNNDSVHVKRSQASAVYKCREREDARKPGSTQNNQATSDILNQDFIAQFKEKRRRVLLEQLRNLRSKEKIGSCAIMLAQLEKLKRDVRKLTAAKLRRNHGTSKNTGQKESKSHSNSKNDEVQNTQHADYHVDNGAAPASVKDVGREMIDNLNSEKCGLDATNHKTTAKTVSYPGLHEPVDITVDSGITRNNVGDNSDNNVMSMETSDGDETAFKSALKKRDEMHDRQFSGIDPMQMHRGISSAFNQDSMKQTDIDVADYGNPKSDEQSLSTKPRLNSNQTDVDKNFIDRSKKKKPDDHVDKTSRIVSAQVSSDMHTLKPPNIILPKNSSTTCTGGKKGRQISKDTKNQENENSLLRSGTEDGECTGVKSCADIESTKRNVQDDNVPEQFDGACRPEQTDKRAARPSSVADFDFIAHQAKCEFKFKLMINSQELFPKQLSGFPAVDRKSQHKPTARHNIHKKGNHASANTSGKVITKPKDKTSRHELPINQPLQDVCQSRQSSEEQNFERQLSNVLSGLTKSQLHILQSGSPMARARSRGQPRSESSAGPVDSPNI</sequence>
<dbReference type="AlphaFoldDB" id="A0A6S7HIY9"/>
<feature type="compositionally biased region" description="Polar residues" evidence="2">
    <location>
        <begin position="237"/>
        <end position="256"/>
    </location>
</feature>
<feature type="compositionally biased region" description="Basic and acidic residues" evidence="2">
    <location>
        <begin position="527"/>
        <end position="537"/>
    </location>
</feature>
<feature type="compositionally biased region" description="Basic and acidic residues" evidence="2">
    <location>
        <begin position="157"/>
        <end position="171"/>
    </location>
</feature>
<feature type="region of interest" description="Disordered" evidence="2">
    <location>
        <begin position="1"/>
        <end position="33"/>
    </location>
</feature>
<evidence type="ECO:0000256" key="2">
    <source>
        <dbReference type="SAM" id="MobiDB-lite"/>
    </source>
</evidence>
<keyword evidence="1" id="KW-0175">Coiled coil</keyword>
<evidence type="ECO:0000256" key="1">
    <source>
        <dbReference type="SAM" id="Coils"/>
    </source>
</evidence>
<feature type="region of interest" description="Disordered" evidence="2">
    <location>
        <begin position="237"/>
        <end position="260"/>
    </location>
</feature>
<feature type="compositionally biased region" description="Basic residues" evidence="2">
    <location>
        <begin position="1"/>
        <end position="10"/>
    </location>
</feature>
<gene>
    <name evidence="3" type="ORF">PACLA_8A043463</name>
</gene>
<feature type="compositionally biased region" description="Polar residues" evidence="2">
    <location>
        <begin position="355"/>
        <end position="365"/>
    </location>
</feature>
<accession>A0A6S7HIY9</accession>